<keyword evidence="2" id="KW-0560">Oxidoreductase</keyword>
<evidence type="ECO:0000259" key="5">
    <source>
        <dbReference type="Pfam" id="PF03446"/>
    </source>
</evidence>
<dbReference type="InterPro" id="IPR008927">
    <property type="entry name" value="6-PGluconate_DH-like_C_sf"/>
</dbReference>
<name>A0A7Y0L3V3_9FIRM</name>
<dbReference type="Gene3D" id="3.40.50.720">
    <property type="entry name" value="NAD(P)-binding Rossmann-like Domain"/>
    <property type="match status" value="1"/>
</dbReference>
<feature type="active site" evidence="4">
    <location>
        <position position="157"/>
    </location>
</feature>
<evidence type="ECO:0000259" key="6">
    <source>
        <dbReference type="Pfam" id="PF14833"/>
    </source>
</evidence>
<accession>A0A7Y0L3V3</accession>
<dbReference type="InterPro" id="IPR036291">
    <property type="entry name" value="NAD(P)-bd_dom_sf"/>
</dbReference>
<evidence type="ECO:0000256" key="4">
    <source>
        <dbReference type="PIRSR" id="PIRSR000103-1"/>
    </source>
</evidence>
<dbReference type="AlphaFoldDB" id="A0A7Y0L3V3"/>
<dbReference type="InterPro" id="IPR015815">
    <property type="entry name" value="HIBADH-related"/>
</dbReference>
<evidence type="ECO:0000256" key="3">
    <source>
        <dbReference type="ARBA" id="ARBA00023027"/>
    </source>
</evidence>
<dbReference type="EMBL" id="JABBVZ010000031">
    <property type="protein sequence ID" value="NMP22806.1"/>
    <property type="molecule type" value="Genomic_DNA"/>
</dbReference>
<feature type="domain" description="3-hydroxyisobutyrate dehydrogenase-like NAD-binding" evidence="6">
    <location>
        <begin position="151"/>
        <end position="270"/>
    </location>
</feature>
<dbReference type="GO" id="GO:0016491">
    <property type="term" value="F:oxidoreductase activity"/>
    <property type="evidence" value="ECO:0007669"/>
    <property type="project" value="UniProtKB-KW"/>
</dbReference>
<dbReference type="Pfam" id="PF03446">
    <property type="entry name" value="NAD_binding_2"/>
    <property type="match status" value="1"/>
</dbReference>
<dbReference type="SUPFAM" id="SSF51735">
    <property type="entry name" value="NAD(P)-binding Rossmann-fold domains"/>
    <property type="match status" value="1"/>
</dbReference>
<dbReference type="InterPro" id="IPR013328">
    <property type="entry name" value="6PGD_dom2"/>
</dbReference>
<evidence type="ECO:0000313" key="8">
    <source>
        <dbReference type="Proteomes" id="UP000533476"/>
    </source>
</evidence>
<dbReference type="Proteomes" id="UP000533476">
    <property type="component" value="Unassembled WGS sequence"/>
</dbReference>
<dbReference type="PANTHER" id="PTHR43060">
    <property type="entry name" value="3-HYDROXYISOBUTYRATE DEHYDROGENASE-LIKE 1, MITOCHONDRIAL-RELATED"/>
    <property type="match status" value="1"/>
</dbReference>
<reference evidence="7 8" key="1">
    <citation type="submission" date="2020-04" db="EMBL/GenBank/DDBJ databases">
        <authorList>
            <person name="Zhang R."/>
            <person name="Schippers A."/>
        </authorList>
    </citation>
    <scope>NUCLEOTIDE SEQUENCE [LARGE SCALE GENOMIC DNA]</scope>
    <source>
        <strain evidence="7 8">DSM 109850</strain>
    </source>
</reference>
<comment type="similarity">
    <text evidence="1">Belongs to the HIBADH-related family.</text>
</comment>
<gene>
    <name evidence="7" type="ORF">HIJ39_10640</name>
</gene>
<keyword evidence="8" id="KW-1185">Reference proteome</keyword>
<dbReference type="Pfam" id="PF14833">
    <property type="entry name" value="NAD_binding_11"/>
    <property type="match status" value="1"/>
</dbReference>
<dbReference type="InterPro" id="IPR029154">
    <property type="entry name" value="HIBADH-like_NADP-bd"/>
</dbReference>
<keyword evidence="3" id="KW-0520">NAD</keyword>
<dbReference type="Gene3D" id="1.10.1040.10">
    <property type="entry name" value="N-(1-d-carboxylethyl)-l-norvaline Dehydrogenase, domain 2"/>
    <property type="match status" value="1"/>
</dbReference>
<protein>
    <submittedName>
        <fullName evidence="7">NAD(P)-dependent oxidoreductase</fullName>
    </submittedName>
</protein>
<organism evidence="7 8">
    <name type="scientific">Sulfobacillus harzensis</name>
    <dbReference type="NCBI Taxonomy" id="2729629"/>
    <lineage>
        <taxon>Bacteria</taxon>
        <taxon>Bacillati</taxon>
        <taxon>Bacillota</taxon>
        <taxon>Clostridia</taxon>
        <taxon>Eubacteriales</taxon>
        <taxon>Clostridiales Family XVII. Incertae Sedis</taxon>
        <taxon>Sulfobacillus</taxon>
    </lineage>
</organism>
<dbReference type="GO" id="GO:0051287">
    <property type="term" value="F:NAD binding"/>
    <property type="evidence" value="ECO:0007669"/>
    <property type="project" value="InterPro"/>
</dbReference>
<evidence type="ECO:0000313" key="7">
    <source>
        <dbReference type="EMBL" id="NMP22806.1"/>
    </source>
</evidence>
<comment type="caution">
    <text evidence="7">The sequence shown here is derived from an EMBL/GenBank/DDBJ whole genome shotgun (WGS) entry which is preliminary data.</text>
</comment>
<dbReference type="SUPFAM" id="SSF48179">
    <property type="entry name" value="6-phosphogluconate dehydrogenase C-terminal domain-like"/>
    <property type="match status" value="1"/>
</dbReference>
<sequence length="282" mass="29219">MAKNLLAKGYALTVYNRSSKPLAWFREQGVEVASSPAEGAKEADVIVTMLSDDAAVDAVLGGEDEGCLATVRPGTLVIDSSTVSPELVRALSRKFAARGAIMLDAPVTGSAPQARDGILTFMVGGPEEGFLRARPLFLAMGRNALHVGPSGAGSTVKLANNTMAALNMLAVAEGLSIVQRSGLDPEQFLDVIAGGGANNGMAVSKREKLLTGRFPPDFAARLMVKDLRLATNLSWELGVPLPGLALVASLYQMACQMGEGDSDVAGLLKIYGKLSGSGTGEA</sequence>
<proteinExistence type="inferred from homology"/>
<evidence type="ECO:0000256" key="2">
    <source>
        <dbReference type="ARBA" id="ARBA00023002"/>
    </source>
</evidence>
<dbReference type="GO" id="GO:0050661">
    <property type="term" value="F:NADP binding"/>
    <property type="evidence" value="ECO:0007669"/>
    <property type="project" value="InterPro"/>
</dbReference>
<evidence type="ECO:0000256" key="1">
    <source>
        <dbReference type="ARBA" id="ARBA00009080"/>
    </source>
</evidence>
<dbReference type="InterPro" id="IPR006115">
    <property type="entry name" value="6PGDH_NADP-bd"/>
</dbReference>
<feature type="domain" description="6-phosphogluconate dehydrogenase NADP-binding" evidence="5">
    <location>
        <begin position="1"/>
        <end position="148"/>
    </location>
</feature>
<dbReference type="PIRSF" id="PIRSF000103">
    <property type="entry name" value="HIBADH"/>
    <property type="match status" value="1"/>
</dbReference>
<dbReference type="PANTHER" id="PTHR43060:SF15">
    <property type="entry name" value="3-HYDROXYISOBUTYRATE DEHYDROGENASE-LIKE 1, MITOCHONDRIAL-RELATED"/>
    <property type="match status" value="1"/>
</dbReference>